<protein>
    <submittedName>
        <fullName evidence="2">Uncharacterized protein</fullName>
    </submittedName>
</protein>
<dbReference type="EMBL" id="JAOB01000013">
    <property type="protein sequence ID" value="EUA68873.1"/>
    <property type="molecule type" value="Genomic_DNA"/>
</dbReference>
<sequence>MPELISRSRLRSWGYALRTTNPPRTDPSTPSRAGSSSPGPRCCP</sequence>
<proteinExistence type="predicted"/>
<gene>
    <name evidence="2" type="ORF">I553_2061</name>
</gene>
<reference evidence="2" key="1">
    <citation type="submission" date="2014-01" db="EMBL/GenBank/DDBJ databases">
        <authorList>
            <person name="Brown-Elliot B."/>
            <person name="Wallace R."/>
            <person name="Lenaerts A."/>
            <person name="Ordway D."/>
            <person name="DeGroote M.A."/>
            <person name="Parker T."/>
            <person name="Sizemore C."/>
            <person name="Tallon L.J."/>
            <person name="Sadzewicz L.K."/>
            <person name="Sengamalay N."/>
            <person name="Fraser C.M."/>
            <person name="Hine E."/>
            <person name="Shefchek K.A."/>
            <person name="Das S.P."/>
            <person name="Tettelin H."/>
        </authorList>
    </citation>
    <scope>NUCLEOTIDE SEQUENCE [LARGE SCALE GENOMIC DNA]</scope>
    <source>
        <strain evidence="2">4042</strain>
    </source>
</reference>
<evidence type="ECO:0000313" key="2">
    <source>
        <dbReference type="EMBL" id="EUA68873.1"/>
    </source>
</evidence>
<accession>X8DMF3</accession>
<comment type="caution">
    <text evidence="2">The sequence shown here is derived from an EMBL/GenBank/DDBJ whole genome shotgun (WGS) entry which is preliminary data.</text>
</comment>
<dbReference type="AlphaFoldDB" id="X8DMF3"/>
<evidence type="ECO:0000256" key="1">
    <source>
        <dbReference type="SAM" id="MobiDB-lite"/>
    </source>
</evidence>
<feature type="region of interest" description="Disordered" evidence="1">
    <location>
        <begin position="15"/>
        <end position="44"/>
    </location>
</feature>
<organism evidence="2">
    <name type="scientific">Mycobacterium xenopi 4042</name>
    <dbReference type="NCBI Taxonomy" id="1299334"/>
    <lineage>
        <taxon>Bacteria</taxon>
        <taxon>Bacillati</taxon>
        <taxon>Actinomycetota</taxon>
        <taxon>Actinomycetes</taxon>
        <taxon>Mycobacteriales</taxon>
        <taxon>Mycobacteriaceae</taxon>
        <taxon>Mycobacterium</taxon>
    </lineage>
</organism>
<feature type="compositionally biased region" description="Low complexity" evidence="1">
    <location>
        <begin position="27"/>
        <end position="44"/>
    </location>
</feature>
<name>X8DMF3_MYCXE</name>